<organism evidence="3 4">
    <name type="scientific">Pseudomonas arsenicoxydans</name>
    <dbReference type="NCBI Taxonomy" id="702115"/>
    <lineage>
        <taxon>Bacteria</taxon>
        <taxon>Pseudomonadati</taxon>
        <taxon>Pseudomonadota</taxon>
        <taxon>Gammaproteobacteria</taxon>
        <taxon>Pseudomonadales</taxon>
        <taxon>Pseudomonadaceae</taxon>
        <taxon>Pseudomonas</taxon>
    </lineage>
</organism>
<keyword evidence="1" id="KW-0472">Membrane</keyword>
<dbReference type="InterPro" id="IPR050879">
    <property type="entry name" value="Acyltransferase_3"/>
</dbReference>
<feature type="transmembrane region" description="Helical" evidence="1">
    <location>
        <begin position="101"/>
        <end position="122"/>
    </location>
</feature>
<dbReference type="InterPro" id="IPR002656">
    <property type="entry name" value="Acyl_transf_3_dom"/>
</dbReference>
<keyword evidence="1" id="KW-0812">Transmembrane</keyword>
<keyword evidence="3" id="KW-0012">Acyltransferase</keyword>
<protein>
    <submittedName>
        <fullName evidence="3">Acyltransferase</fullName>
    </submittedName>
</protein>
<feature type="transmembrane region" description="Helical" evidence="1">
    <location>
        <begin position="347"/>
        <end position="366"/>
    </location>
</feature>
<feature type="transmembrane region" description="Helical" evidence="1">
    <location>
        <begin position="176"/>
        <end position="195"/>
    </location>
</feature>
<reference evidence="3 4" key="1">
    <citation type="journal article" date="2019" name="Environ. Microbiol.">
        <title>Species interactions and distinct microbial communities in high Arctic permafrost affected cryosols are associated with the CH4 and CO2 gas fluxes.</title>
        <authorList>
            <person name="Altshuler I."/>
            <person name="Hamel J."/>
            <person name="Turney S."/>
            <person name="Magnuson E."/>
            <person name="Levesque R."/>
            <person name="Greer C."/>
            <person name="Whyte L.G."/>
        </authorList>
    </citation>
    <scope>NUCLEOTIDE SEQUENCE [LARGE SCALE GENOMIC DNA]</scope>
    <source>
        <strain evidence="3 4">E3</strain>
    </source>
</reference>
<feature type="transmembrane region" description="Helical" evidence="1">
    <location>
        <begin position="278"/>
        <end position="295"/>
    </location>
</feature>
<dbReference type="PANTHER" id="PTHR23028">
    <property type="entry name" value="ACETYLTRANSFERASE"/>
    <property type="match status" value="1"/>
</dbReference>
<proteinExistence type="predicted"/>
<gene>
    <name evidence="3" type="ORF">EAH78_09095</name>
</gene>
<dbReference type="PANTHER" id="PTHR23028:SF134">
    <property type="entry name" value="PUTATIVE (AFU_ORTHOLOGUE AFUA_4G08520)-RELATED"/>
    <property type="match status" value="1"/>
</dbReference>
<dbReference type="RefSeq" id="WP_140667259.1">
    <property type="nucleotide sequence ID" value="NZ_RCZE01000004.1"/>
</dbReference>
<dbReference type="Pfam" id="PF01757">
    <property type="entry name" value="Acyl_transf_3"/>
    <property type="match status" value="1"/>
</dbReference>
<sequence>MSAKLEHGSNRLFPLEAYRGIAAFIVLVHHFFLGFSPYTTGLLVRNQDSLVGQPFFALFNGTAAVGFFFTLSGFVLCWSYFNHESPQKLLLAFLKRFPRLAAIVTISTVASYCLFKLNFYYFHEASKLSLSPWLATFANGWKPEFEPSFWEALWQGMTTFFTGEVNYNTNLWTMKFEFFGSLIVFMLACFISAILEYRYLIYAFLVISISALFYNTFMLPFVAGTFLSVYLAKNKHEIPLHTSIALIIFGLYMLGYMIPEKSYAWASAIPDIMKVHTQTLLHTLGSACIIFATMSNQKVFKTLNGKFLRGIGKISFPLYLIHTLVICSLSSYVYVKLAAYGMSNTKSLIIVFIVTATTSIALAIPLSRFDDWWVKQVNAITRKLLKDKQLVQ</sequence>
<evidence type="ECO:0000256" key="1">
    <source>
        <dbReference type="SAM" id="Phobius"/>
    </source>
</evidence>
<feature type="transmembrane region" description="Helical" evidence="1">
    <location>
        <begin position="316"/>
        <end position="335"/>
    </location>
</feature>
<accession>A0A502HVG3</accession>
<dbReference type="EMBL" id="RCZE01000004">
    <property type="protein sequence ID" value="TPG78819.1"/>
    <property type="molecule type" value="Genomic_DNA"/>
</dbReference>
<feature type="transmembrane region" description="Helical" evidence="1">
    <location>
        <begin position="201"/>
        <end position="231"/>
    </location>
</feature>
<keyword evidence="1" id="KW-1133">Transmembrane helix</keyword>
<dbReference type="AlphaFoldDB" id="A0A502HVG3"/>
<feature type="transmembrane region" description="Helical" evidence="1">
    <location>
        <begin position="56"/>
        <end position="81"/>
    </location>
</feature>
<evidence type="ECO:0000313" key="3">
    <source>
        <dbReference type="EMBL" id="TPG78819.1"/>
    </source>
</evidence>
<feature type="domain" description="Acyltransferase 3" evidence="2">
    <location>
        <begin position="16"/>
        <end position="363"/>
    </location>
</feature>
<name>A0A502HVG3_9PSED</name>
<feature type="transmembrane region" description="Helical" evidence="1">
    <location>
        <begin position="20"/>
        <end position="44"/>
    </location>
</feature>
<dbReference type="Proteomes" id="UP000317933">
    <property type="component" value="Unassembled WGS sequence"/>
</dbReference>
<evidence type="ECO:0000313" key="4">
    <source>
        <dbReference type="Proteomes" id="UP000317933"/>
    </source>
</evidence>
<keyword evidence="3" id="KW-0808">Transferase</keyword>
<feature type="transmembrane region" description="Helical" evidence="1">
    <location>
        <begin position="238"/>
        <end position="258"/>
    </location>
</feature>
<dbReference type="GO" id="GO:0016747">
    <property type="term" value="F:acyltransferase activity, transferring groups other than amino-acyl groups"/>
    <property type="evidence" value="ECO:0007669"/>
    <property type="project" value="InterPro"/>
</dbReference>
<comment type="caution">
    <text evidence="3">The sequence shown here is derived from an EMBL/GenBank/DDBJ whole genome shotgun (WGS) entry which is preliminary data.</text>
</comment>
<evidence type="ECO:0000259" key="2">
    <source>
        <dbReference type="Pfam" id="PF01757"/>
    </source>
</evidence>